<evidence type="ECO:0000256" key="3">
    <source>
        <dbReference type="ARBA" id="ARBA00022692"/>
    </source>
</evidence>
<feature type="transmembrane region" description="Helical" evidence="7">
    <location>
        <begin position="68"/>
        <end position="91"/>
    </location>
</feature>
<sequence length="147" mass="16416">MILLFFYLARQRGFFETLYARIQEGGAFSMTLIILLFLLMIFFIVSAVMKLKASSHIFKKAISLVNQVALLALVIGLFSQLIGLIGVFDAFESLDNINPAMLGGGLKLTLLPPVFGGFTFIIGRSSTFILNWLRKEEVNNPQIQHTN</sequence>
<feature type="transmembrane region" description="Helical" evidence="7">
    <location>
        <begin position="111"/>
        <end position="133"/>
    </location>
</feature>
<keyword evidence="6" id="KW-0653">Protein transport</keyword>
<accession>A0ABW5X132</accession>
<keyword evidence="3 7" id="KW-0812">Transmembrane</keyword>
<name>A0ABW5X132_9FLAO</name>
<dbReference type="Pfam" id="PF01618">
    <property type="entry name" value="MotA_ExbB"/>
    <property type="match status" value="1"/>
</dbReference>
<keyword evidence="10" id="KW-1185">Reference proteome</keyword>
<feature type="domain" description="MotA/TolQ/ExbB proton channel" evidence="8">
    <location>
        <begin position="52"/>
        <end position="119"/>
    </location>
</feature>
<dbReference type="InterPro" id="IPR002898">
    <property type="entry name" value="MotA_ExbB_proton_chnl"/>
</dbReference>
<protein>
    <submittedName>
        <fullName evidence="9">MotA/TolQ/ExbB proton channel family protein</fullName>
    </submittedName>
</protein>
<evidence type="ECO:0000313" key="10">
    <source>
        <dbReference type="Proteomes" id="UP001597438"/>
    </source>
</evidence>
<reference evidence="10" key="1">
    <citation type="journal article" date="2019" name="Int. J. Syst. Evol. Microbiol.">
        <title>The Global Catalogue of Microorganisms (GCM) 10K type strain sequencing project: providing services to taxonomists for standard genome sequencing and annotation.</title>
        <authorList>
            <consortium name="The Broad Institute Genomics Platform"/>
            <consortium name="The Broad Institute Genome Sequencing Center for Infectious Disease"/>
            <person name="Wu L."/>
            <person name="Ma J."/>
        </authorList>
    </citation>
    <scope>NUCLEOTIDE SEQUENCE [LARGE SCALE GENOMIC DNA]</scope>
    <source>
        <strain evidence="10">KCTC 52925</strain>
    </source>
</reference>
<keyword evidence="6" id="KW-0813">Transport</keyword>
<keyword evidence="4 7" id="KW-1133">Transmembrane helix</keyword>
<evidence type="ECO:0000313" key="9">
    <source>
        <dbReference type="EMBL" id="MFD2832275.1"/>
    </source>
</evidence>
<evidence type="ECO:0000256" key="1">
    <source>
        <dbReference type="ARBA" id="ARBA00004651"/>
    </source>
</evidence>
<evidence type="ECO:0000256" key="6">
    <source>
        <dbReference type="RuleBase" id="RU004057"/>
    </source>
</evidence>
<comment type="similarity">
    <text evidence="6">Belongs to the exbB/tolQ family.</text>
</comment>
<gene>
    <name evidence="9" type="ORF">ACFSYS_03190</name>
</gene>
<comment type="caution">
    <text evidence="9">The sequence shown here is derived from an EMBL/GenBank/DDBJ whole genome shotgun (WGS) entry which is preliminary data.</text>
</comment>
<organism evidence="9 10">
    <name type="scientific">Christiangramia antarctica</name>
    <dbReference type="NCBI Taxonomy" id="2058158"/>
    <lineage>
        <taxon>Bacteria</taxon>
        <taxon>Pseudomonadati</taxon>
        <taxon>Bacteroidota</taxon>
        <taxon>Flavobacteriia</taxon>
        <taxon>Flavobacteriales</taxon>
        <taxon>Flavobacteriaceae</taxon>
        <taxon>Christiangramia</taxon>
    </lineage>
</organism>
<keyword evidence="5 7" id="KW-0472">Membrane</keyword>
<feature type="transmembrane region" description="Helical" evidence="7">
    <location>
        <begin position="27"/>
        <end position="48"/>
    </location>
</feature>
<proteinExistence type="inferred from homology"/>
<evidence type="ECO:0000256" key="2">
    <source>
        <dbReference type="ARBA" id="ARBA00022475"/>
    </source>
</evidence>
<keyword evidence="2" id="KW-1003">Cell membrane</keyword>
<evidence type="ECO:0000259" key="8">
    <source>
        <dbReference type="Pfam" id="PF01618"/>
    </source>
</evidence>
<dbReference type="RefSeq" id="WP_251740326.1">
    <property type="nucleotide sequence ID" value="NZ_JBHUOJ010000007.1"/>
</dbReference>
<evidence type="ECO:0000256" key="7">
    <source>
        <dbReference type="SAM" id="Phobius"/>
    </source>
</evidence>
<dbReference type="EMBL" id="JBHUOJ010000007">
    <property type="protein sequence ID" value="MFD2832275.1"/>
    <property type="molecule type" value="Genomic_DNA"/>
</dbReference>
<evidence type="ECO:0000256" key="4">
    <source>
        <dbReference type="ARBA" id="ARBA00022989"/>
    </source>
</evidence>
<comment type="subcellular location">
    <subcellularLocation>
        <location evidence="1">Cell membrane</location>
        <topology evidence="1">Multi-pass membrane protein</topology>
    </subcellularLocation>
    <subcellularLocation>
        <location evidence="6">Membrane</location>
        <topology evidence="6">Multi-pass membrane protein</topology>
    </subcellularLocation>
</comment>
<dbReference type="Proteomes" id="UP001597438">
    <property type="component" value="Unassembled WGS sequence"/>
</dbReference>
<evidence type="ECO:0000256" key="5">
    <source>
        <dbReference type="ARBA" id="ARBA00023136"/>
    </source>
</evidence>